<gene>
    <name evidence="2" type="ORF">L484_011354</name>
</gene>
<proteinExistence type="predicted"/>
<evidence type="ECO:0000256" key="1">
    <source>
        <dbReference type="SAM" id="Coils"/>
    </source>
</evidence>
<protein>
    <submittedName>
        <fullName evidence="2">Uncharacterized protein</fullName>
    </submittedName>
</protein>
<name>W9SIS8_9ROSA</name>
<dbReference type="PANTHER" id="PTHR37226">
    <property type="entry name" value="GOLGIN FAMILY A PROTEIN"/>
    <property type="match status" value="1"/>
</dbReference>
<dbReference type="AlphaFoldDB" id="W9SIS8"/>
<sequence length="392" mass="46200">MGGNSSRHRRGVLCEKNHVKGLKEKIRFIQEEVSHDKSMYERVKVKEINKSSNGITTTAYEKEMMAFAFKKAEWKQERKKLKEEVKMLKAMVEEKDERIREIEEESVNIGGEKGGCVINGKEQWAFVGANFLVDQMREERARRDETVEKWKQLYLAIKMELDDLIQRTHEGGLYWKAEEEDMAEELKRELQAKEETIKDLKSRLACMERELYKKDREVDILRQSLRIMSSKKVLHAKTPSKKVFVTQVRLLQLRPLAFSYRDPRRVPSEIQPNGKPKPSSQVEEVLNWQNQNARAQNQALQKIETKVDKVIAQSNLTDKKLDSLSDDVQRLYKSLQSRIKQSESDLRNFINQRYIGPEFDTKKVEIQNLKAQLRHIDEDLDRREMRMFDPLS</sequence>
<dbReference type="Proteomes" id="UP000030645">
    <property type="component" value="Unassembled WGS sequence"/>
</dbReference>
<keyword evidence="3" id="KW-1185">Reference proteome</keyword>
<dbReference type="eggNOG" id="ENOG502RZJI">
    <property type="taxonomic scope" value="Eukaryota"/>
</dbReference>
<keyword evidence="1" id="KW-0175">Coiled coil</keyword>
<accession>W9SIS8</accession>
<evidence type="ECO:0000313" key="2">
    <source>
        <dbReference type="EMBL" id="EXC31275.1"/>
    </source>
</evidence>
<evidence type="ECO:0000313" key="3">
    <source>
        <dbReference type="Proteomes" id="UP000030645"/>
    </source>
</evidence>
<feature type="coiled-coil region" evidence="1">
    <location>
        <begin position="325"/>
        <end position="386"/>
    </location>
</feature>
<feature type="coiled-coil region" evidence="1">
    <location>
        <begin position="71"/>
        <end position="105"/>
    </location>
</feature>
<organism evidence="2 3">
    <name type="scientific">Morus notabilis</name>
    <dbReference type="NCBI Taxonomy" id="981085"/>
    <lineage>
        <taxon>Eukaryota</taxon>
        <taxon>Viridiplantae</taxon>
        <taxon>Streptophyta</taxon>
        <taxon>Embryophyta</taxon>
        <taxon>Tracheophyta</taxon>
        <taxon>Spermatophyta</taxon>
        <taxon>Magnoliopsida</taxon>
        <taxon>eudicotyledons</taxon>
        <taxon>Gunneridae</taxon>
        <taxon>Pentapetalae</taxon>
        <taxon>rosids</taxon>
        <taxon>fabids</taxon>
        <taxon>Rosales</taxon>
        <taxon>Moraceae</taxon>
        <taxon>Moreae</taxon>
        <taxon>Morus</taxon>
    </lineage>
</organism>
<dbReference type="STRING" id="981085.W9SIS8"/>
<dbReference type="EMBL" id="KE346247">
    <property type="protein sequence ID" value="EXC31275.1"/>
    <property type="molecule type" value="Genomic_DNA"/>
</dbReference>
<feature type="coiled-coil region" evidence="1">
    <location>
        <begin position="176"/>
        <end position="217"/>
    </location>
</feature>
<reference evidence="3" key="1">
    <citation type="submission" date="2013-01" db="EMBL/GenBank/DDBJ databases">
        <title>Draft Genome Sequence of a Mulberry Tree, Morus notabilis C.K. Schneid.</title>
        <authorList>
            <person name="He N."/>
            <person name="Zhao S."/>
        </authorList>
    </citation>
    <scope>NUCLEOTIDE SEQUENCE</scope>
</reference>
<dbReference type="PANTHER" id="PTHR37226:SF4">
    <property type="entry name" value="GOLGIN FAMILY A PROTEIN"/>
    <property type="match status" value="1"/>
</dbReference>